<dbReference type="OrthoDB" id="10252354at2759"/>
<dbReference type="RefSeq" id="XP_009492473.1">
    <property type="nucleotide sequence ID" value="XM_009494198.1"/>
</dbReference>
<dbReference type="SUPFAM" id="SSF56112">
    <property type="entry name" value="Protein kinase-like (PK-like)"/>
    <property type="match status" value="1"/>
</dbReference>
<proteinExistence type="inferred from homology"/>
<evidence type="ECO:0000259" key="12">
    <source>
        <dbReference type="PROSITE" id="PS50011"/>
    </source>
</evidence>
<reference evidence="13" key="1">
    <citation type="submission" date="2013-04" db="EMBL/GenBank/DDBJ databases">
        <title>The Genome Sequence of Fonticula alba ATCC 38817.</title>
        <authorList>
            <consortium name="The Broad Institute Genomics Platform"/>
            <person name="Russ C."/>
            <person name="Cuomo C."/>
            <person name="Burger G."/>
            <person name="Gray M.W."/>
            <person name="Holland P.W.H."/>
            <person name="King N."/>
            <person name="Lang F.B.F."/>
            <person name="Roger A.J."/>
            <person name="Ruiz-Trillo I."/>
            <person name="Brown M."/>
            <person name="Walker B."/>
            <person name="Young S."/>
            <person name="Zeng Q."/>
            <person name="Gargeya S."/>
            <person name="Fitzgerald M."/>
            <person name="Haas B."/>
            <person name="Abouelleil A."/>
            <person name="Allen A.W."/>
            <person name="Alvarado L."/>
            <person name="Arachchi H.M."/>
            <person name="Berlin A.M."/>
            <person name="Chapman S.B."/>
            <person name="Gainer-Dewar J."/>
            <person name="Goldberg J."/>
            <person name="Griggs A."/>
            <person name="Gujja S."/>
            <person name="Hansen M."/>
            <person name="Howarth C."/>
            <person name="Imamovic A."/>
            <person name="Ireland A."/>
            <person name="Larimer J."/>
            <person name="McCowan C."/>
            <person name="Murphy C."/>
            <person name="Pearson M."/>
            <person name="Poon T.W."/>
            <person name="Priest M."/>
            <person name="Roberts A."/>
            <person name="Saif S."/>
            <person name="Shea T."/>
            <person name="Sisk P."/>
            <person name="Sykes S."/>
            <person name="Wortman J."/>
            <person name="Nusbaum C."/>
            <person name="Birren B."/>
        </authorList>
    </citation>
    <scope>NUCLEOTIDE SEQUENCE [LARGE SCALE GENOMIC DNA]</scope>
    <source>
        <strain evidence="13">ATCC 38817</strain>
    </source>
</reference>
<evidence type="ECO:0000256" key="1">
    <source>
        <dbReference type="ARBA" id="ARBA00022679"/>
    </source>
</evidence>
<name>A0A058ZH10_FONAL</name>
<keyword evidence="3 13" id="KW-0418">Kinase</keyword>
<dbReference type="Gene3D" id="3.30.200.20">
    <property type="entry name" value="Phosphorylase Kinase, domain 1"/>
    <property type="match status" value="1"/>
</dbReference>
<evidence type="ECO:0000256" key="8">
    <source>
        <dbReference type="ARBA" id="ARBA00049299"/>
    </source>
</evidence>
<dbReference type="Gene3D" id="1.10.510.10">
    <property type="entry name" value="Transferase(Phosphotransferase) domain 1"/>
    <property type="match status" value="1"/>
</dbReference>
<dbReference type="STRING" id="691883.A0A058ZH10"/>
<feature type="region of interest" description="Disordered" evidence="11">
    <location>
        <begin position="832"/>
        <end position="873"/>
    </location>
</feature>
<dbReference type="EMBL" id="KB932201">
    <property type="protein sequence ID" value="KCV72772.1"/>
    <property type="molecule type" value="Genomic_DNA"/>
</dbReference>
<comment type="catalytic activity">
    <reaction evidence="8">
        <text>L-threonyl-[protein] + ATP = O-phospho-L-threonyl-[protein] + ADP + H(+)</text>
        <dbReference type="Rhea" id="RHEA:46608"/>
        <dbReference type="Rhea" id="RHEA-COMP:11060"/>
        <dbReference type="Rhea" id="RHEA-COMP:11605"/>
        <dbReference type="ChEBI" id="CHEBI:15378"/>
        <dbReference type="ChEBI" id="CHEBI:30013"/>
        <dbReference type="ChEBI" id="CHEBI:30616"/>
        <dbReference type="ChEBI" id="CHEBI:61977"/>
        <dbReference type="ChEBI" id="CHEBI:456216"/>
        <dbReference type="EC" id="2.7.12.2"/>
    </reaction>
</comment>
<dbReference type="PROSITE" id="PS00108">
    <property type="entry name" value="PROTEIN_KINASE_ST"/>
    <property type="match status" value="1"/>
</dbReference>
<dbReference type="InterPro" id="IPR017441">
    <property type="entry name" value="Protein_kinase_ATP_BS"/>
</dbReference>
<feature type="region of interest" description="Disordered" evidence="11">
    <location>
        <begin position="177"/>
        <end position="235"/>
    </location>
</feature>
<dbReference type="EC" id="2.7.12.2" evidence="6"/>
<dbReference type="GO" id="GO:0005524">
    <property type="term" value="F:ATP binding"/>
    <property type="evidence" value="ECO:0007669"/>
    <property type="project" value="UniProtKB-UniRule"/>
</dbReference>
<dbReference type="PANTHER" id="PTHR48013">
    <property type="entry name" value="DUAL SPECIFICITY MITOGEN-ACTIVATED PROTEIN KINASE KINASE 5-RELATED"/>
    <property type="match status" value="1"/>
</dbReference>
<evidence type="ECO:0000256" key="7">
    <source>
        <dbReference type="ARBA" id="ARBA00049014"/>
    </source>
</evidence>
<comment type="catalytic activity">
    <reaction evidence="9">
        <text>L-tyrosyl-[protein] + ATP = O-phospho-L-tyrosyl-[protein] + ADP + H(+)</text>
        <dbReference type="Rhea" id="RHEA:10596"/>
        <dbReference type="Rhea" id="RHEA-COMP:10136"/>
        <dbReference type="Rhea" id="RHEA-COMP:20101"/>
        <dbReference type="ChEBI" id="CHEBI:15378"/>
        <dbReference type="ChEBI" id="CHEBI:30616"/>
        <dbReference type="ChEBI" id="CHEBI:46858"/>
        <dbReference type="ChEBI" id="CHEBI:61978"/>
        <dbReference type="ChEBI" id="CHEBI:456216"/>
        <dbReference type="EC" id="2.7.12.2"/>
    </reaction>
</comment>
<dbReference type="GO" id="GO:0004708">
    <property type="term" value="F:MAP kinase kinase activity"/>
    <property type="evidence" value="ECO:0007669"/>
    <property type="project" value="UniProtKB-EC"/>
</dbReference>
<evidence type="ECO:0000313" key="14">
    <source>
        <dbReference type="Proteomes" id="UP000030693"/>
    </source>
</evidence>
<dbReference type="eggNOG" id="KOG0581">
    <property type="taxonomic scope" value="Eukaryota"/>
</dbReference>
<evidence type="ECO:0000256" key="5">
    <source>
        <dbReference type="ARBA" id="ARBA00038035"/>
    </source>
</evidence>
<evidence type="ECO:0000313" key="13">
    <source>
        <dbReference type="EMBL" id="KCV72772.1"/>
    </source>
</evidence>
<keyword evidence="1" id="KW-0808">Transferase</keyword>
<feature type="compositionally biased region" description="Polar residues" evidence="11">
    <location>
        <begin position="207"/>
        <end position="217"/>
    </location>
</feature>
<dbReference type="PROSITE" id="PS50011">
    <property type="entry name" value="PROTEIN_KINASE_DOM"/>
    <property type="match status" value="1"/>
</dbReference>
<dbReference type="InterPro" id="IPR000719">
    <property type="entry name" value="Prot_kinase_dom"/>
</dbReference>
<comment type="catalytic activity">
    <reaction evidence="7">
        <text>L-seryl-[protein] + ATP = O-phospho-L-seryl-[protein] + ADP + H(+)</text>
        <dbReference type="Rhea" id="RHEA:17989"/>
        <dbReference type="Rhea" id="RHEA-COMP:9863"/>
        <dbReference type="Rhea" id="RHEA-COMP:11604"/>
        <dbReference type="ChEBI" id="CHEBI:15378"/>
        <dbReference type="ChEBI" id="CHEBI:29999"/>
        <dbReference type="ChEBI" id="CHEBI:30616"/>
        <dbReference type="ChEBI" id="CHEBI:83421"/>
        <dbReference type="ChEBI" id="CHEBI:456216"/>
        <dbReference type="EC" id="2.7.12.2"/>
    </reaction>
</comment>
<accession>A0A058ZH10</accession>
<keyword evidence="14" id="KW-1185">Reference proteome</keyword>
<feature type="domain" description="Protein kinase" evidence="12">
    <location>
        <begin position="500"/>
        <end position="800"/>
    </location>
</feature>
<dbReference type="Pfam" id="PF00069">
    <property type="entry name" value="Pkinase"/>
    <property type="match status" value="1"/>
</dbReference>
<evidence type="ECO:0000256" key="9">
    <source>
        <dbReference type="ARBA" id="ARBA00051693"/>
    </source>
</evidence>
<feature type="binding site" evidence="10">
    <location>
        <position position="529"/>
    </location>
    <ligand>
        <name>ATP</name>
        <dbReference type="ChEBI" id="CHEBI:30616"/>
    </ligand>
</feature>
<organism evidence="13">
    <name type="scientific">Fonticula alba</name>
    <name type="common">Slime mold</name>
    <dbReference type="NCBI Taxonomy" id="691883"/>
    <lineage>
        <taxon>Eukaryota</taxon>
        <taxon>Rotosphaerida</taxon>
        <taxon>Fonticulaceae</taxon>
        <taxon>Fonticula</taxon>
    </lineage>
</organism>
<dbReference type="PROSITE" id="PS00107">
    <property type="entry name" value="PROTEIN_KINASE_ATP"/>
    <property type="match status" value="1"/>
</dbReference>
<keyword evidence="2 10" id="KW-0547">Nucleotide-binding</keyword>
<evidence type="ECO:0000256" key="3">
    <source>
        <dbReference type="ARBA" id="ARBA00022777"/>
    </source>
</evidence>
<dbReference type="SMART" id="SM00220">
    <property type="entry name" value="S_TKc"/>
    <property type="match status" value="1"/>
</dbReference>
<dbReference type="PANTHER" id="PTHR48013:SF9">
    <property type="entry name" value="DUAL SPECIFICITY MITOGEN-ACTIVATED PROTEIN KINASE KINASE 5"/>
    <property type="match status" value="1"/>
</dbReference>
<dbReference type="GeneID" id="20525076"/>
<dbReference type="InterPro" id="IPR011009">
    <property type="entry name" value="Kinase-like_dom_sf"/>
</dbReference>
<evidence type="ECO:0000256" key="11">
    <source>
        <dbReference type="SAM" id="MobiDB-lite"/>
    </source>
</evidence>
<evidence type="ECO:0000256" key="4">
    <source>
        <dbReference type="ARBA" id="ARBA00022840"/>
    </source>
</evidence>
<sequence length="873" mass="92967">MHYYAPLTSAAGDQPLTLQLKCRFLHQWRRFRIDVPPASTERTCLNPVTSFVLPYPWKSHRQTLFCLDGCVNGECPAYGVLAETFLILVGSVHDNFGDVFILYENEEMPSIQVDGFPPCAFLSDPLDLAYALGKADSTTLKLILLPIDEDPPLAEDPAAPGPLADELAPREAGFQHPLHSAGESLDDSYSTGDPPCEDYPPQPWSPHASQEIPNTGDNGWDGLPQEVSGSMPAPRPPALAFGHEEDHFAERDPGARGNFPALAPAIPRISLPDDFLATGAGMQVIDPPFGPPRPRLPSLSLGPLPGADPDVEADSDALLAARYEGLSLGGDRPTTGSPAPPAATCVFCRNPLQAGVPSLCMDGTACIPDDPTFRVPAAMPDPGPSDPGLAGYPGPGALAPAGKPPGLTLLPPVPGLSVDVDSLPSVGNWDYLANIAAYMRDASLSMEDLEFVDIRSLCPGQLVAMTPCAGERPPPPATPDDMWPKAPPALPPTGGQSFSMLQGSLIGSGISSIVRLVRHKATGNLMALKVVTCPTDRSGGQSQIETELMILSQAKSPFIIGHFHNFFHRDGAIYIATEFMDCGSLHDVCHHPTLAREKPGIYPLPGGENALRHVARSTASALDYLHTQLGVLHRDIKPSNILLNIRGEVKVADLGVSARLNPDASGARTWIGTSVYMAPECIAHSKSYGPTADIWSLGITLIELAHGVHPFSTTSSSGILALINRVVYGPSPSLDAPQHLPRIEDPFYQPTFIRKLDDFHRPIDGSDLFSPQFSDFVQSCLHKDSKRRLPASALLLHGFITSLDDAAQRFCPAEWASSLYLATMKRELCSAHSAPAGPDRSTSPVPSPLDPPGNAATVPALSPGSSVDGALPE</sequence>
<dbReference type="InterPro" id="IPR008271">
    <property type="entry name" value="Ser/Thr_kinase_AS"/>
</dbReference>
<protein>
    <recommendedName>
        <fullName evidence="6">mitogen-activated protein kinase kinase</fullName>
        <ecNumber evidence="6">2.7.12.2</ecNumber>
    </recommendedName>
</protein>
<dbReference type="AlphaFoldDB" id="A0A058ZH10"/>
<dbReference type="Proteomes" id="UP000030693">
    <property type="component" value="Unassembled WGS sequence"/>
</dbReference>
<keyword evidence="4 10" id="KW-0067">ATP-binding</keyword>
<feature type="region of interest" description="Disordered" evidence="11">
    <location>
        <begin position="468"/>
        <end position="494"/>
    </location>
</feature>
<evidence type="ECO:0000256" key="2">
    <source>
        <dbReference type="ARBA" id="ARBA00022741"/>
    </source>
</evidence>
<evidence type="ECO:0000256" key="6">
    <source>
        <dbReference type="ARBA" id="ARBA00038999"/>
    </source>
</evidence>
<gene>
    <name evidence="13" type="ORF">H696_00351</name>
</gene>
<comment type="similarity">
    <text evidence="5">Belongs to the protein kinase superfamily. STE Ser/Thr protein kinase family. MAP kinase kinase subfamily.</text>
</comment>
<evidence type="ECO:0000256" key="10">
    <source>
        <dbReference type="PROSITE-ProRule" id="PRU10141"/>
    </source>
</evidence>